<dbReference type="OrthoDB" id="5244787at2759"/>
<gene>
    <name evidence="2" type="ORF">TARUN_3279</name>
</gene>
<dbReference type="PANTHER" id="PTHR33481">
    <property type="entry name" value="REVERSE TRANSCRIPTASE"/>
    <property type="match status" value="1"/>
</dbReference>
<sequence>MEARGIPEKLHGWVEAFCSNRTATIQINGTSSEIRELPQAGLPQGSPLSPILFLFFNADLVQRWIDSNKGAIAFVDDFTAWVSGPTAQSNREKVESIITDALAWERTSGATFEASKTAIIHFTRKDYKNDSAPFTIKGQVVHPKGYVKVIGVIMDAELKHKEHIAMAASKGLVAAMELKRLRDLTPATARQLFAATVAPVVDYASNVWMHSVAEAEAHIAPARQRFWKRAIKMWVDMHTLPDTNPLRRLTSRIRKLRTSFRSPLYQVSTALTDIPMGQLETIHPLTLAPWEERVEAITDETAERQVDVGWAVRVAVSSSARNGVVGVGGAVEMSASVPGGPKLETFSFTLGVRTEQNAYSGELAAMAYALRRTVPKLRYCSIALITSNKGAALAVRKPRHQSGQEYIRCIYDGNRLLKTAKAEARTATPRSYSSKAVP</sequence>
<organism evidence="2 3">
    <name type="scientific">Trichoderma arundinaceum</name>
    <dbReference type="NCBI Taxonomy" id="490622"/>
    <lineage>
        <taxon>Eukaryota</taxon>
        <taxon>Fungi</taxon>
        <taxon>Dikarya</taxon>
        <taxon>Ascomycota</taxon>
        <taxon>Pezizomycotina</taxon>
        <taxon>Sordariomycetes</taxon>
        <taxon>Hypocreomycetidae</taxon>
        <taxon>Hypocreales</taxon>
        <taxon>Hypocreaceae</taxon>
        <taxon>Trichoderma</taxon>
    </lineage>
</organism>
<dbReference type="PANTHER" id="PTHR33481:SF1">
    <property type="entry name" value="ENDONUCLEASE_EXONUCLEASE_PHOSPHATASE DOMAIN-CONTAINING PROTEIN-RELATED"/>
    <property type="match status" value="1"/>
</dbReference>
<keyword evidence="3" id="KW-1185">Reference proteome</keyword>
<evidence type="ECO:0000313" key="2">
    <source>
        <dbReference type="EMBL" id="RFU78940.1"/>
    </source>
</evidence>
<dbReference type="EMBL" id="PXOA01000187">
    <property type="protein sequence ID" value="RFU78940.1"/>
    <property type="molecule type" value="Genomic_DNA"/>
</dbReference>
<keyword evidence="2" id="KW-0695">RNA-directed DNA polymerase</keyword>
<name>A0A395NS64_TRIAR</name>
<comment type="caution">
    <text evidence="2">The sequence shown here is derived from an EMBL/GenBank/DDBJ whole genome shotgun (WGS) entry which is preliminary data.</text>
</comment>
<keyword evidence="2" id="KW-0548">Nucleotidyltransferase</keyword>
<evidence type="ECO:0000313" key="3">
    <source>
        <dbReference type="Proteomes" id="UP000266272"/>
    </source>
</evidence>
<feature type="domain" description="Reverse transcriptase" evidence="1">
    <location>
        <begin position="1"/>
        <end position="141"/>
    </location>
</feature>
<keyword evidence="2" id="KW-0808">Transferase</keyword>
<accession>A0A395NS64</accession>
<dbReference type="AlphaFoldDB" id="A0A395NS64"/>
<evidence type="ECO:0000259" key="1">
    <source>
        <dbReference type="PROSITE" id="PS50878"/>
    </source>
</evidence>
<reference evidence="2 3" key="1">
    <citation type="journal article" date="2018" name="PLoS Pathog.">
        <title>Evolution of structural diversity of trichothecenes, a family of toxins produced by plant pathogenic and entomopathogenic fungi.</title>
        <authorList>
            <person name="Proctor R.H."/>
            <person name="McCormick S.P."/>
            <person name="Kim H.S."/>
            <person name="Cardoza R.E."/>
            <person name="Stanley A.M."/>
            <person name="Lindo L."/>
            <person name="Kelly A."/>
            <person name="Brown D.W."/>
            <person name="Lee T."/>
            <person name="Vaughan M.M."/>
            <person name="Alexander N.J."/>
            <person name="Busman M."/>
            <person name="Gutierrez S."/>
        </authorList>
    </citation>
    <scope>NUCLEOTIDE SEQUENCE [LARGE SCALE GENOMIC DNA]</scope>
    <source>
        <strain evidence="2 3">IBT 40837</strain>
    </source>
</reference>
<dbReference type="GO" id="GO:0003964">
    <property type="term" value="F:RNA-directed DNA polymerase activity"/>
    <property type="evidence" value="ECO:0007669"/>
    <property type="project" value="UniProtKB-KW"/>
</dbReference>
<protein>
    <submittedName>
        <fullName evidence="2">Reverse transcriptase</fullName>
    </submittedName>
</protein>
<proteinExistence type="predicted"/>
<dbReference type="InterPro" id="IPR000477">
    <property type="entry name" value="RT_dom"/>
</dbReference>
<dbReference type="PROSITE" id="PS50878">
    <property type="entry name" value="RT_POL"/>
    <property type="match status" value="1"/>
</dbReference>
<dbReference type="Proteomes" id="UP000266272">
    <property type="component" value="Unassembled WGS sequence"/>
</dbReference>
<dbReference type="STRING" id="490622.A0A395NS64"/>
<dbReference type="Pfam" id="PF00078">
    <property type="entry name" value="RVT_1"/>
    <property type="match status" value="1"/>
</dbReference>